<evidence type="ECO:0000313" key="2">
    <source>
        <dbReference type="Proteomes" id="UP001279734"/>
    </source>
</evidence>
<name>A0AAD3S274_NEPGR</name>
<reference evidence="1" key="1">
    <citation type="submission" date="2023-05" db="EMBL/GenBank/DDBJ databases">
        <title>Nepenthes gracilis genome sequencing.</title>
        <authorList>
            <person name="Fukushima K."/>
        </authorList>
    </citation>
    <scope>NUCLEOTIDE SEQUENCE</scope>
    <source>
        <strain evidence="1">SING2019-196</strain>
    </source>
</reference>
<dbReference type="EMBL" id="BSYO01000004">
    <property type="protein sequence ID" value="GMH02927.1"/>
    <property type="molecule type" value="Genomic_DNA"/>
</dbReference>
<accession>A0AAD3S274</accession>
<protein>
    <submittedName>
        <fullName evidence="1">Uncharacterized protein</fullName>
    </submittedName>
</protein>
<keyword evidence="2" id="KW-1185">Reference proteome</keyword>
<sequence>MDFNEIYVVRLSSNDLEFILSDFYGGPSQRGLLLLTGATVCAIHPLDGIIVAGTKILPVNLPPENPNPVLRSFQDFLGISSNVMFRKLLKMADEGKLGNGPIRLSYNRNFVEHALLLVHLRVSQDVEKACITSMMTCQVVTPTASSNV</sequence>
<proteinExistence type="predicted"/>
<dbReference type="AlphaFoldDB" id="A0AAD3S274"/>
<organism evidence="1 2">
    <name type="scientific">Nepenthes gracilis</name>
    <name type="common">Slender pitcher plant</name>
    <dbReference type="NCBI Taxonomy" id="150966"/>
    <lineage>
        <taxon>Eukaryota</taxon>
        <taxon>Viridiplantae</taxon>
        <taxon>Streptophyta</taxon>
        <taxon>Embryophyta</taxon>
        <taxon>Tracheophyta</taxon>
        <taxon>Spermatophyta</taxon>
        <taxon>Magnoliopsida</taxon>
        <taxon>eudicotyledons</taxon>
        <taxon>Gunneridae</taxon>
        <taxon>Pentapetalae</taxon>
        <taxon>Caryophyllales</taxon>
        <taxon>Nepenthaceae</taxon>
        <taxon>Nepenthes</taxon>
    </lineage>
</organism>
<comment type="caution">
    <text evidence="1">The sequence shown here is derived from an EMBL/GenBank/DDBJ whole genome shotgun (WGS) entry which is preliminary data.</text>
</comment>
<gene>
    <name evidence="1" type="ORF">Nepgr_004766</name>
</gene>
<dbReference type="Proteomes" id="UP001279734">
    <property type="component" value="Unassembled WGS sequence"/>
</dbReference>
<evidence type="ECO:0000313" key="1">
    <source>
        <dbReference type="EMBL" id="GMH02927.1"/>
    </source>
</evidence>